<proteinExistence type="predicted"/>
<feature type="transmembrane region" description="Helical" evidence="1">
    <location>
        <begin position="80"/>
        <end position="104"/>
    </location>
</feature>
<name>A0A2U1NVI9_ARTAN</name>
<keyword evidence="1" id="KW-0812">Transmembrane</keyword>
<keyword evidence="1" id="KW-0472">Membrane</keyword>
<gene>
    <name evidence="2" type="ORF">CTI12_AA223770</name>
</gene>
<accession>A0A2U1NVI9</accession>
<evidence type="ECO:0000313" key="2">
    <source>
        <dbReference type="EMBL" id="PWA77535.1"/>
    </source>
</evidence>
<dbReference type="OrthoDB" id="10250354at2759"/>
<comment type="caution">
    <text evidence="2">The sequence shown here is derived from an EMBL/GenBank/DDBJ whole genome shotgun (WGS) entry which is preliminary data.</text>
</comment>
<organism evidence="2 3">
    <name type="scientific">Artemisia annua</name>
    <name type="common">Sweet wormwood</name>
    <dbReference type="NCBI Taxonomy" id="35608"/>
    <lineage>
        <taxon>Eukaryota</taxon>
        <taxon>Viridiplantae</taxon>
        <taxon>Streptophyta</taxon>
        <taxon>Embryophyta</taxon>
        <taxon>Tracheophyta</taxon>
        <taxon>Spermatophyta</taxon>
        <taxon>Magnoliopsida</taxon>
        <taxon>eudicotyledons</taxon>
        <taxon>Gunneridae</taxon>
        <taxon>Pentapetalae</taxon>
        <taxon>asterids</taxon>
        <taxon>campanulids</taxon>
        <taxon>Asterales</taxon>
        <taxon>Asteraceae</taxon>
        <taxon>Asteroideae</taxon>
        <taxon>Anthemideae</taxon>
        <taxon>Artemisiinae</taxon>
        <taxon>Artemisia</taxon>
    </lineage>
</organism>
<dbReference type="Proteomes" id="UP000245207">
    <property type="component" value="Unassembled WGS sequence"/>
</dbReference>
<protein>
    <submittedName>
        <fullName evidence="2">Chaperone protein dnaJ 49</fullName>
    </submittedName>
</protein>
<keyword evidence="3" id="KW-1185">Reference proteome</keyword>
<dbReference type="EMBL" id="PKPP01002114">
    <property type="protein sequence ID" value="PWA77535.1"/>
    <property type="molecule type" value="Genomic_DNA"/>
</dbReference>
<reference evidence="2 3" key="1">
    <citation type="journal article" date="2018" name="Mol. Plant">
        <title>The genome of Artemisia annua provides insight into the evolution of Asteraceae family and artemisinin biosynthesis.</title>
        <authorList>
            <person name="Shen Q."/>
            <person name="Zhang L."/>
            <person name="Liao Z."/>
            <person name="Wang S."/>
            <person name="Yan T."/>
            <person name="Shi P."/>
            <person name="Liu M."/>
            <person name="Fu X."/>
            <person name="Pan Q."/>
            <person name="Wang Y."/>
            <person name="Lv Z."/>
            <person name="Lu X."/>
            <person name="Zhang F."/>
            <person name="Jiang W."/>
            <person name="Ma Y."/>
            <person name="Chen M."/>
            <person name="Hao X."/>
            <person name="Li L."/>
            <person name="Tang Y."/>
            <person name="Lv G."/>
            <person name="Zhou Y."/>
            <person name="Sun X."/>
            <person name="Brodelius P.E."/>
            <person name="Rose J.K.C."/>
            <person name="Tang K."/>
        </authorList>
    </citation>
    <scope>NUCLEOTIDE SEQUENCE [LARGE SCALE GENOMIC DNA]</scope>
    <source>
        <strain evidence="3">cv. Huhao1</strain>
        <tissue evidence="2">Leaf</tissue>
    </source>
</reference>
<sequence>MDRTNNEYVQSPWRKNYQQFNNFNASYEDFKATIPSRLNGKDQVASYAIQIENCIRDTNYYRKKDNTVPRTSKCGEAMCFFFFFLIIAGLITWGLIHISSLYPYSYSKDPFIYRHHMKTGNFGIDFYVKSGFNKKHPVGTPARVKLEDEIIKHFNETEQRYCHHELWYKYLSADSKYPTPSCNKLLSKGINITSINL</sequence>
<evidence type="ECO:0000313" key="3">
    <source>
        <dbReference type="Proteomes" id="UP000245207"/>
    </source>
</evidence>
<dbReference type="STRING" id="35608.A0A2U1NVI9"/>
<evidence type="ECO:0000256" key="1">
    <source>
        <dbReference type="SAM" id="Phobius"/>
    </source>
</evidence>
<dbReference type="AlphaFoldDB" id="A0A2U1NVI9"/>
<keyword evidence="1" id="KW-1133">Transmembrane helix</keyword>